<dbReference type="Pfam" id="PF00078">
    <property type="entry name" value="RVT_1"/>
    <property type="match status" value="1"/>
</dbReference>
<dbReference type="AlphaFoldDB" id="A0A6S7JZN5"/>
<dbReference type="EMBL" id="CACRXK020024290">
    <property type="protein sequence ID" value="CAB4038506.1"/>
    <property type="molecule type" value="Genomic_DNA"/>
</dbReference>
<dbReference type="Proteomes" id="UP001152795">
    <property type="component" value="Unassembled WGS sequence"/>
</dbReference>
<dbReference type="CDD" id="cd01650">
    <property type="entry name" value="RT_nLTR_like"/>
    <property type="match status" value="1"/>
</dbReference>
<accession>A0A6S7JZN5</accession>
<reference evidence="1" key="1">
    <citation type="submission" date="2020-04" db="EMBL/GenBank/DDBJ databases">
        <authorList>
            <person name="Alioto T."/>
            <person name="Alioto T."/>
            <person name="Gomez Garrido J."/>
        </authorList>
    </citation>
    <scope>NUCLEOTIDE SEQUENCE</scope>
    <source>
        <strain evidence="1">A484AB</strain>
    </source>
</reference>
<dbReference type="PANTHER" id="PTHR33332">
    <property type="entry name" value="REVERSE TRANSCRIPTASE DOMAIN-CONTAINING PROTEIN"/>
    <property type="match status" value="1"/>
</dbReference>
<gene>
    <name evidence="1" type="ORF">PACLA_8A069397</name>
</gene>
<dbReference type="InterPro" id="IPR043502">
    <property type="entry name" value="DNA/RNA_pol_sf"/>
</dbReference>
<protein>
    <submittedName>
        <fullName evidence="1">Uncharacterized protein</fullName>
    </submittedName>
</protein>
<dbReference type="SUPFAM" id="SSF56672">
    <property type="entry name" value="DNA/RNA polymerases"/>
    <property type="match status" value="1"/>
</dbReference>
<dbReference type="InterPro" id="IPR000477">
    <property type="entry name" value="RT_dom"/>
</dbReference>
<organism evidence="1 2">
    <name type="scientific">Paramuricea clavata</name>
    <name type="common">Red gorgonian</name>
    <name type="synonym">Violescent sea-whip</name>
    <dbReference type="NCBI Taxonomy" id="317549"/>
    <lineage>
        <taxon>Eukaryota</taxon>
        <taxon>Metazoa</taxon>
        <taxon>Cnidaria</taxon>
        <taxon>Anthozoa</taxon>
        <taxon>Octocorallia</taxon>
        <taxon>Malacalcyonacea</taxon>
        <taxon>Plexauridae</taxon>
        <taxon>Paramuricea</taxon>
    </lineage>
</organism>
<keyword evidence="2" id="KW-1185">Reference proteome</keyword>
<dbReference type="OrthoDB" id="445826at2759"/>
<feature type="non-terminal residue" evidence="1">
    <location>
        <position position="1"/>
    </location>
</feature>
<proteinExistence type="predicted"/>
<name>A0A6S7JZN5_PARCT</name>
<evidence type="ECO:0000313" key="2">
    <source>
        <dbReference type="Proteomes" id="UP001152795"/>
    </source>
</evidence>
<sequence length="287" mass="32438">MIGKLQKLSHFSKGDAKDFLSNYRPISVLSAVSKIFERIVYDQLQAYLNENGLIYDKQSGFRPVHSTTSALLDATTEWLSNMDKVFLDLAKAFDTVDHEILLSKLQIYGVDSMSLNWFRSYLFDRKQKCNVNGLVSSERSLLCEVPQGSILGPLLFLVYINDLPSGLQHSTARMYADDTNITTTGKSIKEIASGANTDLENIRIWLKANKLTLNVTKTEYMFIASDSNLDKLRDIPYLVLGGKPIRRVKVSKSLGIFIDERLSWRDDRDHIDKISKTICSGISGLRQ</sequence>
<dbReference type="PROSITE" id="PS50878">
    <property type="entry name" value="RT_POL"/>
    <property type="match status" value="1"/>
</dbReference>
<evidence type="ECO:0000313" key="1">
    <source>
        <dbReference type="EMBL" id="CAB4038506.1"/>
    </source>
</evidence>
<comment type="caution">
    <text evidence="1">The sequence shown here is derived from an EMBL/GenBank/DDBJ whole genome shotgun (WGS) entry which is preliminary data.</text>
</comment>